<evidence type="ECO:0000256" key="4">
    <source>
        <dbReference type="ARBA" id="ARBA00022448"/>
    </source>
</evidence>
<keyword evidence="12" id="KW-1185">Reference proteome</keyword>
<dbReference type="GO" id="GO:0005886">
    <property type="term" value="C:plasma membrane"/>
    <property type="evidence" value="ECO:0007669"/>
    <property type="project" value="UniProtKB-SubCell"/>
</dbReference>
<dbReference type="NCBIfam" id="NF004145">
    <property type="entry name" value="PRK05621.1-2"/>
    <property type="match status" value="1"/>
</dbReference>
<evidence type="ECO:0000256" key="5">
    <source>
        <dbReference type="ARBA" id="ARBA00022781"/>
    </source>
</evidence>
<dbReference type="NCBIfam" id="TIGR01146">
    <property type="entry name" value="ATPsyn_F1gamma"/>
    <property type="match status" value="1"/>
</dbReference>
<evidence type="ECO:0000256" key="2">
    <source>
        <dbReference type="ARBA" id="ARBA00004170"/>
    </source>
</evidence>
<protein>
    <recommendedName>
        <fullName evidence="10">ATP synthase gamma chain</fullName>
    </recommendedName>
    <alternativeName>
        <fullName evidence="10">ATP synthase F1 sector gamma subunit</fullName>
    </alternativeName>
    <alternativeName>
        <fullName evidence="10">F-ATPase gamma subunit</fullName>
    </alternativeName>
</protein>
<dbReference type="PANTHER" id="PTHR11693">
    <property type="entry name" value="ATP SYNTHASE GAMMA CHAIN"/>
    <property type="match status" value="1"/>
</dbReference>
<evidence type="ECO:0000256" key="1">
    <source>
        <dbReference type="ARBA" id="ARBA00003456"/>
    </source>
</evidence>
<comment type="subunit">
    <text evidence="10">F-type ATPases have 2 components, CF(1) - the catalytic core - and CF(0) - the membrane proton channel. CF(1) has five subunits: alpha(3), beta(3), gamma(1), delta(1), epsilon(1). CF(0) has three main subunits: a, b and c.</text>
</comment>
<evidence type="ECO:0000256" key="8">
    <source>
        <dbReference type="ARBA" id="ARBA00023196"/>
    </source>
</evidence>
<keyword evidence="7 10" id="KW-0472">Membrane</keyword>
<dbReference type="Gene3D" id="3.40.1380.10">
    <property type="match status" value="1"/>
</dbReference>
<dbReference type="GO" id="GO:0005524">
    <property type="term" value="F:ATP binding"/>
    <property type="evidence" value="ECO:0007669"/>
    <property type="project" value="UniProtKB-UniRule"/>
</dbReference>
<comment type="caution">
    <text evidence="11">The sequence shown here is derived from an EMBL/GenBank/DDBJ whole genome shotgun (WGS) entry which is preliminary data.</text>
</comment>
<keyword evidence="4 10" id="KW-0813">Transport</keyword>
<dbReference type="Gene3D" id="1.10.287.80">
    <property type="entry name" value="ATP synthase, gamma subunit, helix hairpin domain"/>
    <property type="match status" value="2"/>
</dbReference>
<keyword evidence="8 10" id="KW-0139">CF(1)</keyword>
<dbReference type="EMBL" id="MQSV01000004">
    <property type="protein sequence ID" value="OKL47243.1"/>
    <property type="molecule type" value="Genomic_DNA"/>
</dbReference>
<dbReference type="GO" id="GO:0042777">
    <property type="term" value="P:proton motive force-driven plasma membrane ATP synthesis"/>
    <property type="evidence" value="ECO:0007669"/>
    <property type="project" value="UniProtKB-UniRule"/>
</dbReference>
<evidence type="ECO:0000256" key="3">
    <source>
        <dbReference type="ARBA" id="ARBA00007681"/>
    </source>
</evidence>
<dbReference type="PANTHER" id="PTHR11693:SF22">
    <property type="entry name" value="ATP SYNTHASE SUBUNIT GAMMA, MITOCHONDRIAL"/>
    <property type="match status" value="1"/>
</dbReference>
<dbReference type="PRINTS" id="PR00126">
    <property type="entry name" value="ATPASEGAMMA"/>
</dbReference>
<keyword evidence="10" id="KW-1003">Cell membrane</keyword>
<keyword evidence="6 10" id="KW-0406">Ion transport</keyword>
<keyword evidence="9 10" id="KW-0066">ATP synthesis</keyword>
<dbReference type="OrthoDB" id="9812769at2"/>
<dbReference type="InterPro" id="IPR035968">
    <property type="entry name" value="ATP_synth_F1_ATPase_gsu"/>
</dbReference>
<dbReference type="PROSITE" id="PS00153">
    <property type="entry name" value="ATPASE_GAMMA"/>
    <property type="match status" value="1"/>
</dbReference>
<dbReference type="HAMAP" id="MF_00815">
    <property type="entry name" value="ATP_synth_gamma_bact"/>
    <property type="match status" value="1"/>
</dbReference>
<dbReference type="STRING" id="1921764.BSR28_07890"/>
<dbReference type="Proteomes" id="UP000186785">
    <property type="component" value="Unassembled WGS sequence"/>
</dbReference>
<accession>A0A1Q5PKS8</accession>
<evidence type="ECO:0000256" key="6">
    <source>
        <dbReference type="ARBA" id="ARBA00023065"/>
    </source>
</evidence>
<dbReference type="InterPro" id="IPR023632">
    <property type="entry name" value="ATP_synth_F1_gsu_CS"/>
</dbReference>
<dbReference type="GO" id="GO:0045259">
    <property type="term" value="C:proton-transporting ATP synthase complex"/>
    <property type="evidence" value="ECO:0007669"/>
    <property type="project" value="UniProtKB-KW"/>
</dbReference>
<gene>
    <name evidence="10" type="primary">atpG</name>
    <name evidence="11" type="ORF">BSR29_06390</name>
</gene>
<dbReference type="AlphaFoldDB" id="A0A1Q5PKS8"/>
<dbReference type="InterPro" id="IPR000131">
    <property type="entry name" value="ATP_synth_F1_gsu"/>
</dbReference>
<dbReference type="Pfam" id="PF00231">
    <property type="entry name" value="ATP-synt"/>
    <property type="match status" value="1"/>
</dbReference>
<proteinExistence type="inferred from homology"/>
<comment type="similarity">
    <text evidence="3 10">Belongs to the ATPase gamma chain family.</text>
</comment>
<evidence type="ECO:0000256" key="9">
    <source>
        <dbReference type="ARBA" id="ARBA00023310"/>
    </source>
</evidence>
<comment type="function">
    <text evidence="1 10">Produces ATP from ADP in the presence of a proton gradient across the membrane. The gamma chain is believed to be important in regulating ATPase activity and the flow of protons through the CF(0) complex.</text>
</comment>
<sequence>MGGKQRIYKQRIRSTETLKKVFRAMELIAASRIGKARAAAGASTPFAKAITDAVAAVALHSDFDHPLTRPRTDTNRVAIVCVTADRGMAGAYSAVILRETEALIEKLKAEGKDPVLYVCGRRGDAFFRFRGVPIARSWTGESDAPSKKMTSEVSDELLERFLDPNPETGVAEVHLVFTVFHNMVKQSVEDRQMLPLTVVDEPQAPEETSAPVASATEAPNARALYEFDPSPEGVLDQVLPLYVFTRIDHALLQSAASELASRQRSMHTATDNAQELITNYTRLANSARQAEITQEISEIVSGADALNNAR</sequence>
<dbReference type="GO" id="GO:0046933">
    <property type="term" value="F:proton-transporting ATP synthase activity, rotational mechanism"/>
    <property type="evidence" value="ECO:0007669"/>
    <property type="project" value="UniProtKB-UniRule"/>
</dbReference>
<evidence type="ECO:0000313" key="11">
    <source>
        <dbReference type="EMBL" id="OKL47243.1"/>
    </source>
</evidence>
<dbReference type="CDD" id="cd12151">
    <property type="entry name" value="F1-ATPase_gamma"/>
    <property type="match status" value="1"/>
</dbReference>
<evidence type="ECO:0000313" key="12">
    <source>
        <dbReference type="Proteomes" id="UP000186785"/>
    </source>
</evidence>
<reference evidence="11 12" key="1">
    <citation type="submission" date="2016-11" db="EMBL/GenBank/DDBJ databases">
        <title>Actinomyces gypaetusis sp. nov. isolated from the vulture Gypaetus barbatus in Qinghai Tibet Plateau China.</title>
        <authorList>
            <person name="Meng X."/>
        </authorList>
    </citation>
    <scope>NUCLEOTIDE SEQUENCE [LARGE SCALE GENOMIC DNA]</scope>
    <source>
        <strain evidence="11 12">VUL4_2</strain>
    </source>
</reference>
<comment type="subcellular location">
    <subcellularLocation>
        <location evidence="10">Cell membrane</location>
        <topology evidence="10">Peripheral membrane protein</topology>
    </subcellularLocation>
    <subcellularLocation>
        <location evidence="2">Membrane</location>
        <topology evidence="2">Peripheral membrane protein</topology>
    </subcellularLocation>
</comment>
<keyword evidence="5 10" id="KW-0375">Hydrogen ion transport</keyword>
<evidence type="ECO:0000256" key="10">
    <source>
        <dbReference type="HAMAP-Rule" id="MF_00815"/>
    </source>
</evidence>
<dbReference type="SUPFAM" id="SSF52943">
    <property type="entry name" value="ATP synthase (F1-ATPase), gamma subunit"/>
    <property type="match status" value="1"/>
</dbReference>
<organism evidence="11 12">
    <name type="scientific">Boudabousia liubingyangii</name>
    <dbReference type="NCBI Taxonomy" id="1921764"/>
    <lineage>
        <taxon>Bacteria</taxon>
        <taxon>Bacillati</taxon>
        <taxon>Actinomycetota</taxon>
        <taxon>Actinomycetes</taxon>
        <taxon>Actinomycetales</taxon>
        <taxon>Actinomycetaceae</taxon>
        <taxon>Boudabousia</taxon>
    </lineage>
</organism>
<dbReference type="RefSeq" id="WP_073709476.1">
    <property type="nucleotide sequence ID" value="NZ_MQSV01000004.1"/>
</dbReference>
<evidence type="ECO:0000256" key="7">
    <source>
        <dbReference type="ARBA" id="ARBA00023136"/>
    </source>
</evidence>
<name>A0A1Q5PKS8_9ACTO</name>